<dbReference type="Proteomes" id="UP000029981">
    <property type="component" value="Chromosome 4"/>
</dbReference>
<protein>
    <submittedName>
        <fullName evidence="1">Uncharacterized protein</fullName>
    </submittedName>
</protein>
<keyword evidence="2" id="KW-1185">Reference proteome</keyword>
<reference evidence="1 2" key="4">
    <citation type="journal article" date="2011" name="BMC Genomics">
        <title>RNA-Seq improves annotation of protein-coding genes in the cucumber genome.</title>
        <authorList>
            <person name="Li Z."/>
            <person name="Zhang Z."/>
            <person name="Yan P."/>
            <person name="Huang S."/>
            <person name="Fei Z."/>
            <person name="Lin K."/>
        </authorList>
    </citation>
    <scope>NUCLEOTIDE SEQUENCE [LARGE SCALE GENOMIC DNA]</scope>
    <source>
        <strain evidence="2">cv. 9930</strain>
    </source>
</reference>
<dbReference type="Gramene" id="KGN52882">
    <property type="protein sequence ID" value="KGN52882"/>
    <property type="gene ID" value="Csa_4G004915"/>
</dbReference>
<reference evidence="1 2" key="2">
    <citation type="journal article" date="2009" name="PLoS ONE">
        <title>An integrated genetic and cytogenetic map of the cucumber genome.</title>
        <authorList>
            <person name="Ren Y."/>
            <person name="Zhang Z."/>
            <person name="Liu J."/>
            <person name="Staub J.E."/>
            <person name="Han Y."/>
            <person name="Cheng Z."/>
            <person name="Li X."/>
            <person name="Lu J."/>
            <person name="Miao H."/>
            <person name="Kang H."/>
            <person name="Xie B."/>
            <person name="Gu X."/>
            <person name="Wang X."/>
            <person name="Du Y."/>
            <person name="Jin W."/>
            <person name="Huang S."/>
        </authorList>
    </citation>
    <scope>NUCLEOTIDE SEQUENCE [LARGE SCALE GENOMIC DNA]</scope>
    <source>
        <strain evidence="2">cv. 9930</strain>
    </source>
</reference>
<proteinExistence type="predicted"/>
<accession>A0A0A0KWS3</accession>
<reference evidence="1 2" key="1">
    <citation type="journal article" date="2009" name="Nat. Genet.">
        <title>The genome of the cucumber, Cucumis sativus L.</title>
        <authorList>
            <person name="Huang S."/>
            <person name="Li R."/>
            <person name="Zhang Z."/>
            <person name="Li L."/>
            <person name="Gu X."/>
            <person name="Fan W."/>
            <person name="Lucas W.J."/>
            <person name="Wang X."/>
            <person name="Xie B."/>
            <person name="Ni P."/>
            <person name="Ren Y."/>
            <person name="Zhu H."/>
            <person name="Li J."/>
            <person name="Lin K."/>
            <person name="Jin W."/>
            <person name="Fei Z."/>
            <person name="Li G."/>
            <person name="Staub J."/>
            <person name="Kilian A."/>
            <person name="van der Vossen E.A."/>
            <person name="Wu Y."/>
            <person name="Guo J."/>
            <person name="He J."/>
            <person name="Jia Z."/>
            <person name="Ren Y."/>
            <person name="Tian G."/>
            <person name="Lu Y."/>
            <person name="Ruan J."/>
            <person name="Qian W."/>
            <person name="Wang M."/>
            <person name="Huang Q."/>
            <person name="Li B."/>
            <person name="Xuan Z."/>
            <person name="Cao J."/>
            <person name="Asan"/>
            <person name="Wu Z."/>
            <person name="Zhang J."/>
            <person name="Cai Q."/>
            <person name="Bai Y."/>
            <person name="Zhao B."/>
            <person name="Han Y."/>
            <person name="Li Y."/>
            <person name="Li X."/>
            <person name="Wang S."/>
            <person name="Shi Q."/>
            <person name="Liu S."/>
            <person name="Cho W.K."/>
            <person name="Kim J.Y."/>
            <person name="Xu Y."/>
            <person name="Heller-Uszynska K."/>
            <person name="Miao H."/>
            <person name="Cheng Z."/>
            <person name="Zhang S."/>
            <person name="Wu J."/>
            <person name="Yang Y."/>
            <person name="Kang H."/>
            <person name="Li M."/>
            <person name="Liang H."/>
            <person name="Ren X."/>
            <person name="Shi Z."/>
            <person name="Wen M."/>
            <person name="Jian M."/>
            <person name="Yang H."/>
            <person name="Zhang G."/>
            <person name="Yang Z."/>
            <person name="Chen R."/>
            <person name="Liu S."/>
            <person name="Li J."/>
            <person name="Ma L."/>
            <person name="Liu H."/>
            <person name="Zhou Y."/>
            <person name="Zhao J."/>
            <person name="Fang X."/>
            <person name="Li G."/>
            <person name="Fang L."/>
            <person name="Li Y."/>
            <person name="Liu D."/>
            <person name="Zheng H."/>
            <person name="Zhang Y."/>
            <person name="Qin N."/>
            <person name="Li Z."/>
            <person name="Yang G."/>
            <person name="Yang S."/>
            <person name="Bolund L."/>
            <person name="Kristiansen K."/>
            <person name="Zheng H."/>
            <person name="Li S."/>
            <person name="Zhang X."/>
            <person name="Yang H."/>
            <person name="Wang J."/>
            <person name="Sun R."/>
            <person name="Zhang B."/>
            <person name="Jiang S."/>
            <person name="Wang J."/>
            <person name="Du Y."/>
            <person name="Li S."/>
        </authorList>
    </citation>
    <scope>NUCLEOTIDE SEQUENCE [LARGE SCALE GENOMIC DNA]</scope>
    <source>
        <strain evidence="2">cv. 9930</strain>
    </source>
</reference>
<evidence type="ECO:0000313" key="2">
    <source>
        <dbReference type="Proteomes" id="UP000029981"/>
    </source>
</evidence>
<reference evidence="1 2" key="3">
    <citation type="journal article" date="2010" name="BMC Genomics">
        <title>Transcriptome sequencing and comparative analysis of cucumber flowers with different sex types.</title>
        <authorList>
            <person name="Guo S."/>
            <person name="Zheng Y."/>
            <person name="Joung J.G."/>
            <person name="Liu S."/>
            <person name="Zhang Z."/>
            <person name="Crasta O.R."/>
            <person name="Sobral B.W."/>
            <person name="Xu Y."/>
            <person name="Huang S."/>
            <person name="Fei Z."/>
        </authorList>
    </citation>
    <scope>NUCLEOTIDE SEQUENCE [LARGE SCALE GENOMIC DNA]</scope>
    <source>
        <strain evidence="2">cv. 9930</strain>
    </source>
</reference>
<name>A0A0A0KWS3_CUCSA</name>
<gene>
    <name evidence="1" type="ORF">Csa_4G004915</name>
</gene>
<dbReference type="AlphaFoldDB" id="A0A0A0KWS3"/>
<evidence type="ECO:0000313" key="1">
    <source>
        <dbReference type="EMBL" id="KGN52882.1"/>
    </source>
</evidence>
<sequence>MPEKFMGNHRGPSLPYFYKKIPQNSELSTASQDVNDNMIAVVAGFKTRNSFSPEEEPVSGESNILAPFENLLDEVSGYIGGEGGEADFQVMVRISTVAEDARYLTDEKWKCWV</sequence>
<organism evidence="1 2">
    <name type="scientific">Cucumis sativus</name>
    <name type="common">Cucumber</name>
    <dbReference type="NCBI Taxonomy" id="3659"/>
    <lineage>
        <taxon>Eukaryota</taxon>
        <taxon>Viridiplantae</taxon>
        <taxon>Streptophyta</taxon>
        <taxon>Embryophyta</taxon>
        <taxon>Tracheophyta</taxon>
        <taxon>Spermatophyta</taxon>
        <taxon>Magnoliopsida</taxon>
        <taxon>eudicotyledons</taxon>
        <taxon>Gunneridae</taxon>
        <taxon>Pentapetalae</taxon>
        <taxon>rosids</taxon>
        <taxon>fabids</taxon>
        <taxon>Cucurbitales</taxon>
        <taxon>Cucurbitaceae</taxon>
        <taxon>Benincaseae</taxon>
        <taxon>Cucumis</taxon>
    </lineage>
</organism>
<dbReference type="EMBL" id="CM002925">
    <property type="protein sequence ID" value="KGN52882.1"/>
    <property type="molecule type" value="Genomic_DNA"/>
</dbReference>